<accession>A0A820L002</accession>
<dbReference type="InterPro" id="IPR058912">
    <property type="entry name" value="HTH_animal"/>
</dbReference>
<feature type="compositionally biased region" description="Polar residues" evidence="1">
    <location>
        <begin position="185"/>
        <end position="199"/>
    </location>
</feature>
<dbReference type="EMBL" id="CAJOBQ010000407">
    <property type="protein sequence ID" value="CAF4348193.1"/>
    <property type="molecule type" value="Genomic_DNA"/>
</dbReference>
<dbReference type="PANTHER" id="PTHR21301:SF10">
    <property type="entry name" value="REVERSE TRANSCRIPTASE DOMAIN-CONTAINING PROTEIN"/>
    <property type="match status" value="1"/>
</dbReference>
<evidence type="ECO:0000313" key="4">
    <source>
        <dbReference type="EMBL" id="CAF4348193.1"/>
    </source>
</evidence>
<feature type="region of interest" description="Disordered" evidence="1">
    <location>
        <begin position="179"/>
        <end position="199"/>
    </location>
</feature>
<dbReference type="Proteomes" id="UP000663851">
    <property type="component" value="Unassembled WGS sequence"/>
</dbReference>
<dbReference type="AlphaFoldDB" id="A0A820L002"/>
<reference evidence="4" key="1">
    <citation type="submission" date="2021-02" db="EMBL/GenBank/DDBJ databases">
        <authorList>
            <person name="Nowell W R."/>
        </authorList>
    </citation>
    <scope>NUCLEOTIDE SEQUENCE</scope>
</reference>
<proteinExistence type="predicted"/>
<evidence type="ECO:0000259" key="2">
    <source>
        <dbReference type="Pfam" id="PF26215"/>
    </source>
</evidence>
<sequence length="282" mass="32827">MENIVKNKIFEVSSSTDVNQIDLNNGQLVYYRELIVNLVQINDQRLKQVEFYKKMQASVHHGVLEKCRNGELYDDANTWHLNIKLDYKIKKSLPFLDVLLTNNNGTLATSVYHKPAAELYVTPFTSDHPRHVFANIIKTSLERATRYSSTFQEFNNERHQPAFRQSQVAMSVAQANIDNDEANDPLNQPNASTKQTEKATSNFDEKLFIHFTHEKRFQSYRADMHQIYTDVFQQTAAMYTRLIVGNRNRRESQKELIRKCPTEGILQNKITKKPKKQKITTN</sequence>
<organism evidence="4 5">
    <name type="scientific">Rotaria socialis</name>
    <dbReference type="NCBI Taxonomy" id="392032"/>
    <lineage>
        <taxon>Eukaryota</taxon>
        <taxon>Metazoa</taxon>
        <taxon>Spiralia</taxon>
        <taxon>Gnathifera</taxon>
        <taxon>Rotifera</taxon>
        <taxon>Eurotatoria</taxon>
        <taxon>Bdelloidea</taxon>
        <taxon>Philodinida</taxon>
        <taxon>Philodinidae</taxon>
        <taxon>Rotaria</taxon>
    </lineage>
</organism>
<evidence type="ECO:0000313" key="5">
    <source>
        <dbReference type="Proteomes" id="UP000663862"/>
    </source>
</evidence>
<dbReference type="Proteomes" id="UP000663862">
    <property type="component" value="Unassembled WGS sequence"/>
</dbReference>
<dbReference type="PANTHER" id="PTHR21301">
    <property type="entry name" value="REVERSE TRANSCRIPTASE"/>
    <property type="match status" value="1"/>
</dbReference>
<feature type="domain" description="Helix-turn-helix" evidence="2">
    <location>
        <begin position="120"/>
        <end position="160"/>
    </location>
</feature>
<dbReference type="EMBL" id="CAJOBO010000439">
    <property type="protein sequence ID" value="CAF4221623.1"/>
    <property type="molecule type" value="Genomic_DNA"/>
</dbReference>
<comment type="caution">
    <text evidence="4">The sequence shown here is derived from an EMBL/GenBank/DDBJ whole genome shotgun (WGS) entry which is preliminary data.</text>
</comment>
<gene>
    <name evidence="3" type="ORF">HFQ381_LOCUS8667</name>
    <name evidence="4" type="ORF">TSG867_LOCUS9350</name>
</gene>
<evidence type="ECO:0000256" key="1">
    <source>
        <dbReference type="SAM" id="MobiDB-lite"/>
    </source>
</evidence>
<evidence type="ECO:0000313" key="3">
    <source>
        <dbReference type="EMBL" id="CAF4221623.1"/>
    </source>
</evidence>
<dbReference type="Pfam" id="PF26215">
    <property type="entry name" value="HTH_animal"/>
    <property type="match status" value="1"/>
</dbReference>
<protein>
    <recommendedName>
        <fullName evidence="2">Helix-turn-helix domain-containing protein</fullName>
    </recommendedName>
</protein>
<name>A0A820L002_9BILA</name>